<dbReference type="GO" id="GO:0006952">
    <property type="term" value="P:defense response"/>
    <property type="evidence" value="ECO:0007669"/>
    <property type="project" value="UniProtKB-KW"/>
</dbReference>
<evidence type="ECO:0000256" key="1">
    <source>
        <dbReference type="ARBA" id="ARBA00022614"/>
    </source>
</evidence>
<protein>
    <recommendedName>
        <fullName evidence="6">TIR domain-containing protein</fullName>
    </recommendedName>
</protein>
<proteinExistence type="predicted"/>
<keyword evidence="8" id="KW-1185">Reference proteome</keyword>
<dbReference type="Pfam" id="PF00931">
    <property type="entry name" value="NB-ARC"/>
    <property type="match status" value="1"/>
</dbReference>
<feature type="domain" description="TIR" evidence="6">
    <location>
        <begin position="13"/>
        <end position="181"/>
    </location>
</feature>
<keyword evidence="4" id="KW-0520">NAD</keyword>
<feature type="compositionally biased region" description="Polar residues" evidence="5">
    <location>
        <begin position="701"/>
        <end position="715"/>
    </location>
</feature>
<evidence type="ECO:0000259" key="6">
    <source>
        <dbReference type="PROSITE" id="PS50104"/>
    </source>
</evidence>
<evidence type="ECO:0000256" key="3">
    <source>
        <dbReference type="ARBA" id="ARBA00022821"/>
    </source>
</evidence>
<keyword evidence="2" id="KW-0677">Repeat</keyword>
<dbReference type="AlphaFoldDB" id="A0A9W7LYG0"/>
<dbReference type="InterPro" id="IPR036390">
    <property type="entry name" value="WH_DNA-bd_sf"/>
</dbReference>
<organism evidence="7 8">
    <name type="scientific">Hibiscus trionum</name>
    <name type="common">Flower of an hour</name>
    <dbReference type="NCBI Taxonomy" id="183268"/>
    <lineage>
        <taxon>Eukaryota</taxon>
        <taxon>Viridiplantae</taxon>
        <taxon>Streptophyta</taxon>
        <taxon>Embryophyta</taxon>
        <taxon>Tracheophyta</taxon>
        <taxon>Spermatophyta</taxon>
        <taxon>Magnoliopsida</taxon>
        <taxon>eudicotyledons</taxon>
        <taxon>Gunneridae</taxon>
        <taxon>Pentapetalae</taxon>
        <taxon>rosids</taxon>
        <taxon>malvids</taxon>
        <taxon>Malvales</taxon>
        <taxon>Malvaceae</taxon>
        <taxon>Malvoideae</taxon>
        <taxon>Hibiscus</taxon>
    </lineage>
</organism>
<dbReference type="GO" id="GO:0043531">
    <property type="term" value="F:ADP binding"/>
    <property type="evidence" value="ECO:0007669"/>
    <property type="project" value="InterPro"/>
</dbReference>
<dbReference type="SUPFAM" id="SSF52200">
    <property type="entry name" value="Toll/Interleukin receptor TIR domain"/>
    <property type="match status" value="1"/>
</dbReference>
<evidence type="ECO:0000256" key="4">
    <source>
        <dbReference type="ARBA" id="ARBA00023027"/>
    </source>
</evidence>
<dbReference type="PANTHER" id="PTHR11017:SF479">
    <property type="entry name" value="DISEASE RESISTANCE PROTEIN (TIR-NBS-LRR CLASS) FAMILY"/>
    <property type="match status" value="1"/>
</dbReference>
<dbReference type="GO" id="GO:0007165">
    <property type="term" value="P:signal transduction"/>
    <property type="evidence" value="ECO:0007669"/>
    <property type="project" value="InterPro"/>
</dbReference>
<dbReference type="Proteomes" id="UP001165190">
    <property type="component" value="Unassembled WGS sequence"/>
</dbReference>
<dbReference type="PANTHER" id="PTHR11017">
    <property type="entry name" value="LEUCINE-RICH REPEAT-CONTAINING PROTEIN"/>
    <property type="match status" value="1"/>
</dbReference>
<dbReference type="SMART" id="SM00255">
    <property type="entry name" value="TIR"/>
    <property type="match status" value="1"/>
</dbReference>
<dbReference type="SUPFAM" id="SSF46785">
    <property type="entry name" value="Winged helix' DNA-binding domain"/>
    <property type="match status" value="1"/>
</dbReference>
<accession>A0A9W7LYG0</accession>
<dbReference type="InterPro" id="IPR000157">
    <property type="entry name" value="TIR_dom"/>
</dbReference>
<comment type="caution">
    <text evidence="7">The sequence shown here is derived from an EMBL/GenBank/DDBJ whole genome shotgun (WGS) entry which is preliminary data.</text>
</comment>
<name>A0A9W7LYG0_HIBTR</name>
<evidence type="ECO:0000313" key="8">
    <source>
        <dbReference type="Proteomes" id="UP001165190"/>
    </source>
</evidence>
<feature type="compositionally biased region" description="Basic and acidic residues" evidence="5">
    <location>
        <begin position="755"/>
        <end position="776"/>
    </location>
</feature>
<dbReference type="InterPro" id="IPR058192">
    <property type="entry name" value="WHD_ROQ1-like"/>
</dbReference>
<dbReference type="InterPro" id="IPR042197">
    <property type="entry name" value="Apaf_helical"/>
</dbReference>
<dbReference type="Gene3D" id="3.40.50.10140">
    <property type="entry name" value="Toll/interleukin-1 receptor homology (TIR) domain"/>
    <property type="match status" value="1"/>
</dbReference>
<evidence type="ECO:0000256" key="5">
    <source>
        <dbReference type="SAM" id="MobiDB-lite"/>
    </source>
</evidence>
<sequence length="791" mass="90230">MASSFSSSSSHQMKHQVFLSFRGEDTRLNFTSHLHQALRDKGMKVFFDEEKLERGEELSPALSQAIAASNLSLIVLSVDYASSKSCLAELSDIMDRRRSQGHIVLPIFYHVDPSGVRNLGGSFGTSFDEHESNRPVDEVKRWKAAFVEVGKLKGWHIDGGKFDRPETVYIKEIVEHVTKKLMNNMCRSVSEELVGIEDQKKTIMGLLQQEHIRVIGVWGMGGIGKTTLVDAVYNEISSKFQSGWFLQNVSEKIEKQGMESLRNELLSKLLNQEVRIDTPSIGSSFIQQRLNNKRVLVVLDDGDKSNQISCMGVKHFGPGSKIILTSRNRQVLKNGEADGIHEMEMLNKNDSLQLFSSFAFKLLNPPVDFLELSYKFVEYAQGNPLALKVLGCNLHKKCIKEWESEVDTLNEYVEPEISQILKRSYDGLPEQEKNIFLDIAIFFRGEPKENVEKIICSCYKGVPYRISNLVDKCLLDITPFPFSLRDMLEIRNRAPRCISMHDMLQEMGKEIVLQESKLPSMRSRLWSPKDVHQVLKHNTGNESTEGMKLDMFQIDELPIRPTVFENMLNLRYINFYFSSFSGKNRDPKLHADQVDGVSLPDELRLLCWEHYPFKFLSSFNPKNLVVLKLPHGDMEQLWNDDYHKDLVNLRKGQRWTSLSSIFSVSSIGVHAIGEGIEAEFDEIYVDQCGAHAIYLDVESYTDSDSMSNNETGHSFSSREDANTEEDEIESGESFHSGEMRNDESNNNVDSQEDANIEKIHDNCSTKKRPAENKRSFVYDGEEGDRGHKRLK</sequence>
<dbReference type="InterPro" id="IPR035897">
    <property type="entry name" value="Toll_tir_struct_dom_sf"/>
</dbReference>
<dbReference type="Gene3D" id="3.40.50.300">
    <property type="entry name" value="P-loop containing nucleotide triphosphate hydrolases"/>
    <property type="match status" value="1"/>
</dbReference>
<dbReference type="SUPFAM" id="SSF52540">
    <property type="entry name" value="P-loop containing nucleoside triphosphate hydrolases"/>
    <property type="match status" value="1"/>
</dbReference>
<gene>
    <name evidence="7" type="ORF">HRI_001753400</name>
</gene>
<keyword evidence="3" id="KW-0611">Plant defense</keyword>
<evidence type="ECO:0000256" key="2">
    <source>
        <dbReference type="ARBA" id="ARBA00022737"/>
    </source>
</evidence>
<dbReference type="InterPro" id="IPR027417">
    <property type="entry name" value="P-loop_NTPase"/>
</dbReference>
<dbReference type="InterPro" id="IPR002182">
    <property type="entry name" value="NB-ARC"/>
</dbReference>
<keyword evidence="1" id="KW-0433">Leucine-rich repeat</keyword>
<dbReference type="Pfam" id="PF23282">
    <property type="entry name" value="WHD_ROQ1"/>
    <property type="match status" value="1"/>
</dbReference>
<dbReference type="InterPro" id="IPR044974">
    <property type="entry name" value="Disease_R_plants"/>
</dbReference>
<dbReference type="Pfam" id="PF01582">
    <property type="entry name" value="TIR"/>
    <property type="match status" value="1"/>
</dbReference>
<feature type="region of interest" description="Disordered" evidence="5">
    <location>
        <begin position="701"/>
        <end position="791"/>
    </location>
</feature>
<reference evidence="7" key="1">
    <citation type="submission" date="2023-05" db="EMBL/GenBank/DDBJ databases">
        <title>Genome and transcriptome analyses reveal genes involved in the formation of fine ridges on petal epidermal cells in Hibiscus trionum.</title>
        <authorList>
            <person name="Koshimizu S."/>
            <person name="Masuda S."/>
            <person name="Ishii T."/>
            <person name="Shirasu K."/>
            <person name="Hoshino A."/>
            <person name="Arita M."/>
        </authorList>
    </citation>
    <scope>NUCLEOTIDE SEQUENCE</scope>
    <source>
        <strain evidence="7">Hamamatsu line</strain>
    </source>
</reference>
<dbReference type="Gene3D" id="1.10.8.430">
    <property type="entry name" value="Helical domain of apoptotic protease-activating factors"/>
    <property type="match status" value="1"/>
</dbReference>
<dbReference type="FunFam" id="3.40.50.10140:FF:000007">
    <property type="entry name" value="Disease resistance protein (TIR-NBS-LRR class)"/>
    <property type="match status" value="1"/>
</dbReference>
<dbReference type="PROSITE" id="PS50104">
    <property type="entry name" value="TIR"/>
    <property type="match status" value="1"/>
</dbReference>
<dbReference type="PRINTS" id="PR00364">
    <property type="entry name" value="DISEASERSIST"/>
</dbReference>
<dbReference type="EMBL" id="BSYR01000017">
    <property type="protein sequence ID" value="GMI80841.1"/>
    <property type="molecule type" value="Genomic_DNA"/>
</dbReference>
<dbReference type="OrthoDB" id="964740at2759"/>
<evidence type="ECO:0000313" key="7">
    <source>
        <dbReference type="EMBL" id="GMI80841.1"/>
    </source>
</evidence>